<protein>
    <submittedName>
        <fullName evidence="2">Uncharacterized protein</fullName>
    </submittedName>
</protein>
<proteinExistence type="predicted"/>
<reference evidence="2 3" key="1">
    <citation type="submission" date="2022-06" db="EMBL/GenBank/DDBJ databases">
        <title>Actinoplanes abujensis sp. nov., isolated from Nigerian arid soil.</title>
        <authorList>
            <person name="Ding P."/>
        </authorList>
    </citation>
    <scope>NUCLEOTIDE SEQUENCE [LARGE SCALE GENOMIC DNA]</scope>
    <source>
        <strain evidence="3">TRM88002</strain>
    </source>
</reference>
<name>A0ABT0YC58_9ACTN</name>
<feature type="transmembrane region" description="Helical" evidence="1">
    <location>
        <begin position="35"/>
        <end position="54"/>
    </location>
</feature>
<organism evidence="2 3">
    <name type="scientific">Paractinoplanes hotanensis</name>
    <dbReference type="NCBI Taxonomy" id="2906497"/>
    <lineage>
        <taxon>Bacteria</taxon>
        <taxon>Bacillati</taxon>
        <taxon>Actinomycetota</taxon>
        <taxon>Actinomycetes</taxon>
        <taxon>Micromonosporales</taxon>
        <taxon>Micromonosporaceae</taxon>
        <taxon>Paractinoplanes</taxon>
    </lineage>
</organism>
<keyword evidence="1" id="KW-0472">Membrane</keyword>
<evidence type="ECO:0000313" key="3">
    <source>
        <dbReference type="Proteomes" id="UP001523216"/>
    </source>
</evidence>
<keyword evidence="1" id="KW-1133">Transmembrane helix</keyword>
<dbReference type="RefSeq" id="WP_251802580.1">
    <property type="nucleotide sequence ID" value="NZ_JAMQOL010000052.1"/>
</dbReference>
<comment type="caution">
    <text evidence="2">The sequence shown here is derived from an EMBL/GenBank/DDBJ whole genome shotgun (WGS) entry which is preliminary data.</text>
</comment>
<dbReference type="EMBL" id="JAMQOL010000052">
    <property type="protein sequence ID" value="MCM4082849.1"/>
    <property type="molecule type" value="Genomic_DNA"/>
</dbReference>
<sequence length="55" mass="5373">MLGFLAGGLAVVWGVLVAALDQAPPTPRTRKLCTALLVALGAVVVVGGVTTVTGA</sequence>
<dbReference type="Proteomes" id="UP001523216">
    <property type="component" value="Unassembled WGS sequence"/>
</dbReference>
<gene>
    <name evidence="2" type="ORF">LXN57_35355</name>
</gene>
<keyword evidence="1" id="KW-0812">Transmembrane</keyword>
<evidence type="ECO:0000256" key="1">
    <source>
        <dbReference type="SAM" id="Phobius"/>
    </source>
</evidence>
<accession>A0ABT0YC58</accession>
<evidence type="ECO:0000313" key="2">
    <source>
        <dbReference type="EMBL" id="MCM4082849.1"/>
    </source>
</evidence>
<keyword evidence="3" id="KW-1185">Reference proteome</keyword>